<feature type="compositionally biased region" description="Basic and acidic residues" evidence="1">
    <location>
        <begin position="117"/>
        <end position="128"/>
    </location>
</feature>
<evidence type="ECO:0000313" key="2">
    <source>
        <dbReference type="EMBL" id="KAK0702850.1"/>
    </source>
</evidence>
<name>A0AA39ZSH8_9PEZI</name>
<dbReference type="AlphaFoldDB" id="A0AA39ZSH8"/>
<keyword evidence="3" id="KW-1185">Reference proteome</keyword>
<feature type="compositionally biased region" description="Low complexity" evidence="1">
    <location>
        <begin position="291"/>
        <end position="302"/>
    </location>
</feature>
<dbReference type="EMBL" id="JAUKTV010000023">
    <property type="protein sequence ID" value="KAK0702850.1"/>
    <property type="molecule type" value="Genomic_DNA"/>
</dbReference>
<evidence type="ECO:0000256" key="1">
    <source>
        <dbReference type="SAM" id="MobiDB-lite"/>
    </source>
</evidence>
<feature type="compositionally biased region" description="Low complexity" evidence="1">
    <location>
        <begin position="310"/>
        <end position="332"/>
    </location>
</feature>
<feature type="compositionally biased region" description="Acidic residues" evidence="1">
    <location>
        <begin position="460"/>
        <end position="472"/>
    </location>
</feature>
<feature type="region of interest" description="Disordered" evidence="1">
    <location>
        <begin position="153"/>
        <end position="224"/>
    </location>
</feature>
<feature type="region of interest" description="Disordered" evidence="1">
    <location>
        <begin position="117"/>
        <end position="139"/>
    </location>
</feature>
<proteinExistence type="predicted"/>
<feature type="compositionally biased region" description="Basic and acidic residues" evidence="1">
    <location>
        <begin position="181"/>
        <end position="190"/>
    </location>
</feature>
<sequence length="541" mass="59457">MTAIGGSQSPSTQPTPDQAPLYVRLHVTPLDADLLKVILSSALLPKARNISYHTLETFPDKRYGFLDLPSDDADKLKQKLNGSTLRGVKIRIERAKPSKIPIPLGDAAMAEEKKVKKVKDGARLEKDKSKKRKRDKDEISGIVLENDRKVKRGWTTADEPKEKRSKKDKKDSKEKKKKQERSKYTDHAECLVKTILPANAVPSAEDDARSKRKKKGKSREVIVHEFEKTTKFPTFLKTAVSSSLSNPPLEFVEGKGWVNEDGNVVEAVKVALPPPTFKASAPKKAEESESESSSSDSSSGQESESDSDADSPSSTTKATSTPKTTVPPKSDPTQQHTSPSPLGRSPELSRPKSSGSVKNLAIKIPPATPSEPKIIHPLEALYKRSQQTDGDVGDGAAESKGFSFFGGVDVASDNDDGEPAGLQIPMTPFTRQDFEIRGIRSAAPTPDTAHPTGGRFKPWEDDDEDMEDEEDLAGYPPDDSKQPSASTAQSGAAEGDKPASDFQKWFWENRGDLNRSWKKRRKTAGKEKRYRENRARMARAI</sequence>
<feature type="region of interest" description="Disordered" evidence="1">
    <location>
        <begin position="271"/>
        <end position="372"/>
    </location>
</feature>
<reference evidence="2" key="1">
    <citation type="submission" date="2023-06" db="EMBL/GenBank/DDBJ databases">
        <title>Genome-scale phylogeny and comparative genomics of the fungal order Sordariales.</title>
        <authorList>
            <consortium name="Lawrence Berkeley National Laboratory"/>
            <person name="Hensen N."/>
            <person name="Bonometti L."/>
            <person name="Westerberg I."/>
            <person name="Brannstrom I.O."/>
            <person name="Guillou S."/>
            <person name="Cros-Aarteil S."/>
            <person name="Calhoun S."/>
            <person name="Haridas S."/>
            <person name="Kuo A."/>
            <person name="Mondo S."/>
            <person name="Pangilinan J."/>
            <person name="Riley R."/>
            <person name="Labutti K."/>
            <person name="Andreopoulos B."/>
            <person name="Lipzen A."/>
            <person name="Chen C."/>
            <person name="Yanf M."/>
            <person name="Daum C."/>
            <person name="Ng V."/>
            <person name="Clum A."/>
            <person name="Steindorff A."/>
            <person name="Ohm R."/>
            <person name="Martin F."/>
            <person name="Silar P."/>
            <person name="Natvig D."/>
            <person name="Lalanne C."/>
            <person name="Gautier V."/>
            <person name="Ament-Velasquez S.L."/>
            <person name="Kruys A."/>
            <person name="Hutchinson M.I."/>
            <person name="Powell A.J."/>
            <person name="Barry K."/>
            <person name="Miller A.N."/>
            <person name="Grigoriev I.V."/>
            <person name="Debuchy R."/>
            <person name="Gladieux P."/>
            <person name="Thoren M.H."/>
            <person name="Johannesson H."/>
        </authorList>
    </citation>
    <scope>NUCLEOTIDE SEQUENCE</scope>
    <source>
        <strain evidence="2">CBS 540.89</strain>
    </source>
</reference>
<feature type="region of interest" description="Disordered" evidence="1">
    <location>
        <begin position="517"/>
        <end position="541"/>
    </location>
</feature>
<comment type="caution">
    <text evidence="2">The sequence shown here is derived from an EMBL/GenBank/DDBJ whole genome shotgun (WGS) entry which is preliminary data.</text>
</comment>
<gene>
    <name evidence="2" type="ORF">B0T21DRAFT_378132</name>
</gene>
<protein>
    <submittedName>
        <fullName evidence="2">Uncharacterized protein</fullName>
    </submittedName>
</protein>
<organism evidence="2 3">
    <name type="scientific">Apiosordaria backusii</name>
    <dbReference type="NCBI Taxonomy" id="314023"/>
    <lineage>
        <taxon>Eukaryota</taxon>
        <taxon>Fungi</taxon>
        <taxon>Dikarya</taxon>
        <taxon>Ascomycota</taxon>
        <taxon>Pezizomycotina</taxon>
        <taxon>Sordariomycetes</taxon>
        <taxon>Sordariomycetidae</taxon>
        <taxon>Sordariales</taxon>
        <taxon>Lasiosphaeriaceae</taxon>
        <taxon>Apiosordaria</taxon>
    </lineage>
</organism>
<dbReference type="Proteomes" id="UP001172159">
    <property type="component" value="Unassembled WGS sequence"/>
</dbReference>
<feature type="compositionally biased region" description="Basic and acidic residues" evidence="1">
    <location>
        <begin position="524"/>
        <end position="535"/>
    </location>
</feature>
<feature type="region of interest" description="Disordered" evidence="1">
    <location>
        <begin position="385"/>
        <end position="505"/>
    </location>
</feature>
<evidence type="ECO:0000313" key="3">
    <source>
        <dbReference type="Proteomes" id="UP001172159"/>
    </source>
</evidence>
<accession>A0AA39ZSH8</accession>